<evidence type="ECO:0000256" key="1">
    <source>
        <dbReference type="SAM" id="Phobius"/>
    </source>
</evidence>
<evidence type="ECO:0000313" key="3">
    <source>
        <dbReference type="Proteomes" id="UP000334380"/>
    </source>
</evidence>
<dbReference type="PANTHER" id="PTHR38442">
    <property type="entry name" value="INNER MEMBRANE PROTEIN-RELATED"/>
    <property type="match status" value="1"/>
</dbReference>
<dbReference type="GO" id="GO:0005886">
    <property type="term" value="C:plasma membrane"/>
    <property type="evidence" value="ECO:0007669"/>
    <property type="project" value="TreeGrafter"/>
</dbReference>
<keyword evidence="1" id="KW-1133">Transmembrane helix</keyword>
<organism evidence="2 3">
    <name type="scientific">Pandoraea terrigena</name>
    <dbReference type="NCBI Taxonomy" id="2508292"/>
    <lineage>
        <taxon>Bacteria</taxon>
        <taxon>Pseudomonadati</taxon>
        <taxon>Pseudomonadota</taxon>
        <taxon>Betaproteobacteria</taxon>
        <taxon>Burkholderiales</taxon>
        <taxon>Burkholderiaceae</taxon>
        <taxon>Pandoraea</taxon>
    </lineage>
</organism>
<accession>A0A5E4RF95</accession>
<evidence type="ECO:0000313" key="2">
    <source>
        <dbReference type="EMBL" id="VVD61990.1"/>
    </source>
</evidence>
<dbReference type="RefSeq" id="WP_150610935.1">
    <property type="nucleotide sequence ID" value="NZ_CABPRU010000001.1"/>
</dbReference>
<dbReference type="PANTHER" id="PTHR38442:SF1">
    <property type="entry name" value="INNER MEMBRANE PROTEIN"/>
    <property type="match status" value="1"/>
</dbReference>
<proteinExistence type="predicted"/>
<dbReference type="Pfam" id="PF04286">
    <property type="entry name" value="DUF445"/>
    <property type="match status" value="1"/>
</dbReference>
<dbReference type="AlphaFoldDB" id="A0A5E4RF95"/>
<evidence type="ECO:0008006" key="4">
    <source>
        <dbReference type="Google" id="ProtNLM"/>
    </source>
</evidence>
<protein>
    <recommendedName>
        <fullName evidence="4">DUF445 domain-containing protein</fullName>
    </recommendedName>
</protein>
<feature type="transmembrane region" description="Helical" evidence="1">
    <location>
        <begin position="395"/>
        <end position="415"/>
    </location>
</feature>
<keyword evidence="1" id="KW-0812">Transmembrane</keyword>
<dbReference type="OrthoDB" id="9769590at2"/>
<reference evidence="2 3" key="1">
    <citation type="submission" date="2019-08" db="EMBL/GenBank/DDBJ databases">
        <authorList>
            <person name="Peeters C."/>
        </authorList>
    </citation>
    <scope>NUCLEOTIDE SEQUENCE [LARGE SCALE GENOMIC DNA]</scope>
    <source>
        <strain evidence="2 3">LMG 31013</strain>
    </source>
</reference>
<dbReference type="InterPro" id="IPR007383">
    <property type="entry name" value="DUF445"/>
</dbReference>
<feature type="transmembrane region" description="Helical" evidence="1">
    <location>
        <begin position="14"/>
        <end position="32"/>
    </location>
</feature>
<name>A0A5E4RF95_9BURK</name>
<dbReference type="Proteomes" id="UP000334380">
    <property type="component" value="Unassembled WGS sequence"/>
</dbReference>
<keyword evidence="1" id="KW-0472">Membrane</keyword>
<keyword evidence="3" id="KW-1185">Reference proteome</keyword>
<gene>
    <name evidence="2" type="ORF">PTE31013_00150</name>
</gene>
<dbReference type="EMBL" id="CABPRU010000001">
    <property type="protein sequence ID" value="VVD61990.1"/>
    <property type="molecule type" value="Genomic_DNA"/>
</dbReference>
<sequence length="425" mass="47324">MDPALALQRAERRALSFLLAALAIFVATLFLPEHFVTGWIRAAAEAAMVGGLADWFAVEALFRRIPIPGLARHTNILIRKKDALGDGLARFVREKFLDTPSVVRLIRQQNPADAVTHWLGSYENTRQLSAVLVKVASGVLDVMDERNVQVFIRRALDTMIDRLDLSQSAAAILDTLTRDGRHQALLDETLDYLVELLNEPQTREFISARIVDWLKSDHPKKEKVLPSEWIGNKGSDMISAAVTRLLAQMEADESHQLRQAFDRAVAGLIERLKHDADFQAKLDAFKTQLKGDTALNAYVSGLWNEWRSWVKRDLARDDSVIGARIIGAAAWMGQELARSESLRKALDAQLLDAAERMAPGFSDFVTEHIRATVHGWNAEHLSQQIRLSVGQDLQYIRINGTLVGGLIGAVLYLIAQAPVLLARGH</sequence>